<evidence type="ECO:0000313" key="3">
    <source>
        <dbReference type="EMBL" id="QAA32190.1"/>
    </source>
</evidence>
<dbReference type="RefSeq" id="WP_128212980.1">
    <property type="nucleotide sequence ID" value="NZ_CP025746.1"/>
</dbReference>
<keyword evidence="1" id="KW-1133">Transmembrane helix</keyword>
<dbReference type="InterPro" id="IPR045679">
    <property type="entry name" value="DUF6199"/>
</dbReference>
<dbReference type="OrthoDB" id="2638588at2"/>
<evidence type="ECO:0000313" key="4">
    <source>
        <dbReference type="Proteomes" id="UP000286268"/>
    </source>
</evidence>
<reference evidence="3 4" key="1">
    <citation type="submission" date="2018-01" db="EMBL/GenBank/DDBJ databases">
        <title>Genome Sequencing and Assembly of Anaerobacter polyendosporus strain CT4.</title>
        <authorList>
            <person name="Tachaapaikoon C."/>
            <person name="Sutheeworapong S."/>
            <person name="Jenjaroenpun P."/>
            <person name="Wongsurawat T."/>
            <person name="Nookeaw I."/>
            <person name="Cheawchanlertfa P."/>
            <person name="Kosugi A."/>
            <person name="Cheevadhanarak S."/>
            <person name="Ratanakhanokchai K."/>
        </authorList>
    </citation>
    <scope>NUCLEOTIDE SEQUENCE [LARGE SCALE GENOMIC DNA]</scope>
    <source>
        <strain evidence="3 4">CT4</strain>
    </source>
</reference>
<keyword evidence="1" id="KW-0472">Membrane</keyword>
<proteinExistence type="predicted"/>
<evidence type="ECO:0000259" key="2">
    <source>
        <dbReference type="Pfam" id="PF19701"/>
    </source>
</evidence>
<protein>
    <recommendedName>
        <fullName evidence="2">DUF6199 domain-containing protein</fullName>
    </recommendedName>
</protein>
<name>A0A410DT17_9CLOT</name>
<dbReference type="Proteomes" id="UP000286268">
    <property type="component" value="Chromosome"/>
</dbReference>
<organism evidence="3 4">
    <name type="scientific">Clostridium manihotivorum</name>
    <dbReference type="NCBI Taxonomy" id="2320868"/>
    <lineage>
        <taxon>Bacteria</taxon>
        <taxon>Bacillati</taxon>
        <taxon>Bacillota</taxon>
        <taxon>Clostridia</taxon>
        <taxon>Eubacteriales</taxon>
        <taxon>Clostridiaceae</taxon>
        <taxon>Clostridium</taxon>
    </lineage>
</organism>
<evidence type="ECO:0000256" key="1">
    <source>
        <dbReference type="SAM" id="Phobius"/>
    </source>
</evidence>
<dbReference type="EMBL" id="CP025746">
    <property type="protein sequence ID" value="QAA32190.1"/>
    <property type="molecule type" value="Genomic_DNA"/>
</dbReference>
<keyword evidence="4" id="KW-1185">Reference proteome</keyword>
<dbReference type="Pfam" id="PF19701">
    <property type="entry name" value="DUF6199"/>
    <property type="match status" value="1"/>
</dbReference>
<dbReference type="AlphaFoldDB" id="A0A410DT17"/>
<gene>
    <name evidence="3" type="ORF">C1I91_11360</name>
</gene>
<accession>A0A410DT17</accession>
<feature type="transmembrane region" description="Helical" evidence="1">
    <location>
        <begin position="6"/>
        <end position="26"/>
    </location>
</feature>
<keyword evidence="1" id="KW-0812">Transmembrane</keyword>
<dbReference type="KEGG" id="cmah:C1I91_11360"/>
<feature type="domain" description="DUF6199" evidence="2">
    <location>
        <begin position="12"/>
        <end position="71"/>
    </location>
</feature>
<sequence>MKIIDIFFILVFSIPIIVVLLYMIFYPRERALFGRRWQFKNENLEPSDEMVKYNRNMGIIVLVFVVIIIALSILKVLW</sequence>
<feature type="transmembrane region" description="Helical" evidence="1">
    <location>
        <begin position="57"/>
        <end position="77"/>
    </location>
</feature>